<dbReference type="RefSeq" id="WP_092123509.1">
    <property type="nucleotide sequence ID" value="NZ_FMXO01000020.1"/>
</dbReference>
<evidence type="ECO:0008006" key="3">
    <source>
        <dbReference type="Google" id="ProtNLM"/>
    </source>
</evidence>
<organism evidence="1 2">
    <name type="scientific">Desulfonatronum thiosulfatophilum</name>
    <dbReference type="NCBI Taxonomy" id="617002"/>
    <lineage>
        <taxon>Bacteria</taxon>
        <taxon>Pseudomonadati</taxon>
        <taxon>Thermodesulfobacteriota</taxon>
        <taxon>Desulfovibrionia</taxon>
        <taxon>Desulfovibrionales</taxon>
        <taxon>Desulfonatronaceae</taxon>
        <taxon>Desulfonatronum</taxon>
    </lineage>
</organism>
<keyword evidence="2" id="KW-1185">Reference proteome</keyword>
<name>A0A1G6ENB3_9BACT</name>
<proteinExistence type="predicted"/>
<protein>
    <recommendedName>
        <fullName evidence="3">Methyltransferase domain-containing protein</fullName>
    </recommendedName>
</protein>
<evidence type="ECO:0000313" key="2">
    <source>
        <dbReference type="Proteomes" id="UP000198771"/>
    </source>
</evidence>
<dbReference type="SUPFAM" id="SSF53335">
    <property type="entry name" value="S-adenosyl-L-methionine-dependent methyltransferases"/>
    <property type="match status" value="1"/>
</dbReference>
<dbReference type="InterPro" id="IPR029063">
    <property type="entry name" value="SAM-dependent_MTases_sf"/>
</dbReference>
<dbReference type="EMBL" id="FMXO01000020">
    <property type="protein sequence ID" value="SDB59001.1"/>
    <property type="molecule type" value="Genomic_DNA"/>
</dbReference>
<dbReference type="AlphaFoldDB" id="A0A1G6ENB3"/>
<dbReference type="OrthoDB" id="5445316at2"/>
<reference evidence="1 2" key="1">
    <citation type="submission" date="2016-10" db="EMBL/GenBank/DDBJ databases">
        <authorList>
            <person name="de Groot N.N."/>
        </authorList>
    </citation>
    <scope>NUCLEOTIDE SEQUENCE [LARGE SCALE GENOMIC DNA]</scope>
    <source>
        <strain evidence="1 2">ASO4-2</strain>
    </source>
</reference>
<evidence type="ECO:0000313" key="1">
    <source>
        <dbReference type="EMBL" id="SDB59001.1"/>
    </source>
</evidence>
<gene>
    <name evidence="1" type="ORF">SAMN05660653_02993</name>
</gene>
<dbReference type="STRING" id="617002.SAMN05660653_02993"/>
<sequence>MSDQSQGLHRILAGLQLNSFAPPEDCHPLASILLLPGLAAFFAAELSVIRTITYGGSMSQLAQHALELLQAPLPQEDIIFSDLYRDTSLLEDIHCITDRTRPISTELVMNILVKYFHAYVHSGSYRRILSLKDITMVFDQFAHRRRGCKSLLEQRRLRQWLVQHSFALCMLADLPKTASIFAAIAGMHFPDSIDRQQYTGLDIGTGSGILLLAAFVQAKRNNFRKVNLVGIERDPYVQKRTARMCCTLEIGEIILGDAKTTDVYAPLRQKPVTFVANETIPGIRQELWCEDFVMINETMFRTLGPLLEETFFFPEGLLVMDRDRGVYTMLNKMNQYHQAPNLDLAAMSAQALLIDDRVVPLNKVGDEYLNSIPNKSRPLLTQRW</sequence>
<accession>A0A1G6ENB3</accession>
<dbReference type="Proteomes" id="UP000198771">
    <property type="component" value="Unassembled WGS sequence"/>
</dbReference>